<dbReference type="Pfam" id="PF13439">
    <property type="entry name" value="Glyco_transf_4"/>
    <property type="match status" value="1"/>
</dbReference>
<feature type="domain" description="Glycosyl transferase family 1" evidence="1">
    <location>
        <begin position="194"/>
        <end position="358"/>
    </location>
</feature>
<name>A0A6J6WN32_9ZZZZ</name>
<feature type="domain" description="Glycosyltransferase subfamily 4-like N-terminal" evidence="2">
    <location>
        <begin position="28"/>
        <end position="184"/>
    </location>
</feature>
<organism evidence="3">
    <name type="scientific">freshwater metagenome</name>
    <dbReference type="NCBI Taxonomy" id="449393"/>
    <lineage>
        <taxon>unclassified sequences</taxon>
        <taxon>metagenomes</taxon>
        <taxon>ecological metagenomes</taxon>
    </lineage>
</organism>
<dbReference type="AlphaFoldDB" id="A0A6J6WN32"/>
<dbReference type="PANTHER" id="PTHR12526">
    <property type="entry name" value="GLYCOSYLTRANSFERASE"/>
    <property type="match status" value="1"/>
</dbReference>
<dbReference type="InterPro" id="IPR001296">
    <property type="entry name" value="Glyco_trans_1"/>
</dbReference>
<accession>A0A6J6WN32</accession>
<dbReference type="GO" id="GO:0016757">
    <property type="term" value="F:glycosyltransferase activity"/>
    <property type="evidence" value="ECO:0007669"/>
    <property type="project" value="InterPro"/>
</dbReference>
<gene>
    <name evidence="3" type="ORF">UFOPK2996_00052</name>
</gene>
<evidence type="ECO:0000313" key="3">
    <source>
        <dbReference type="EMBL" id="CAB4785369.1"/>
    </source>
</evidence>
<evidence type="ECO:0000259" key="1">
    <source>
        <dbReference type="Pfam" id="PF00534"/>
    </source>
</evidence>
<dbReference type="SUPFAM" id="SSF53756">
    <property type="entry name" value="UDP-Glycosyltransferase/glycogen phosphorylase"/>
    <property type="match status" value="1"/>
</dbReference>
<dbReference type="EMBL" id="CAFAAH010000002">
    <property type="protein sequence ID" value="CAB4785369.1"/>
    <property type="molecule type" value="Genomic_DNA"/>
</dbReference>
<protein>
    <submittedName>
        <fullName evidence="3">Unannotated protein</fullName>
    </submittedName>
</protein>
<reference evidence="3" key="1">
    <citation type="submission" date="2020-05" db="EMBL/GenBank/DDBJ databases">
        <authorList>
            <person name="Chiriac C."/>
            <person name="Salcher M."/>
            <person name="Ghai R."/>
            <person name="Kavagutti S V."/>
        </authorList>
    </citation>
    <scope>NUCLEOTIDE SEQUENCE</scope>
</reference>
<dbReference type="Pfam" id="PF00534">
    <property type="entry name" value="Glycos_transf_1"/>
    <property type="match status" value="1"/>
</dbReference>
<evidence type="ECO:0000259" key="2">
    <source>
        <dbReference type="Pfam" id="PF13439"/>
    </source>
</evidence>
<dbReference type="PANTHER" id="PTHR12526:SF630">
    <property type="entry name" value="GLYCOSYLTRANSFERASE"/>
    <property type="match status" value="1"/>
</dbReference>
<proteinExistence type="predicted"/>
<dbReference type="InterPro" id="IPR028098">
    <property type="entry name" value="Glyco_trans_4-like_N"/>
</dbReference>
<dbReference type="Gene3D" id="3.40.50.2000">
    <property type="entry name" value="Glycogen Phosphorylase B"/>
    <property type="match status" value="2"/>
</dbReference>
<sequence length="382" mass="41903">MTERDQTLRDQTLTPIRVLYLVKGLGPGGAERLIVAAASAHNRSAFALRLAYLLPWKDALVPELESLEVPTTCLNVRREWDLRWGMRLRRELIENPVDILHAHSPYPAGIARLVVRTLPRRLRPRIVYTLHNTWGSFSRLTRLLNGLTYGLDAADIAVSRIVNETLTPRRRARTEVLVHGIQLEEARSQMGKRASIRSELGVAPDEFVVGTIANFRAQKDYPNLLNAARLLKERGVQIRIVAVGQGPLEQEMRALHNSMALGDRVLLLGQRDDAVAVLGACDAFVMASKNEGLPVAIMEALALGLPICATSVGGIPEAVTDGVEGQLVPPSDSESLASALTRLATDPALRDHLGAGARAAGQRYDIRTAVTRIEEIYRGVLQ</sequence>